<dbReference type="PANTHER" id="PTHR32347">
    <property type="entry name" value="EFFLUX SYSTEM COMPONENT YKNX-RELATED"/>
    <property type="match status" value="1"/>
</dbReference>
<dbReference type="Pfam" id="PF25954">
    <property type="entry name" value="Beta-barrel_RND_2"/>
    <property type="match status" value="1"/>
</dbReference>
<dbReference type="Gene3D" id="2.40.50.100">
    <property type="match status" value="2"/>
</dbReference>
<feature type="domain" description="YbhG-like alpha-helical hairpin" evidence="7">
    <location>
        <begin position="80"/>
        <end position="201"/>
    </location>
</feature>
<comment type="subcellular location">
    <subcellularLocation>
        <location evidence="1">Periplasm</location>
    </subcellularLocation>
</comment>
<keyword evidence="5 6" id="KW-0175">Coiled coil</keyword>
<evidence type="ECO:0000256" key="1">
    <source>
        <dbReference type="ARBA" id="ARBA00004418"/>
    </source>
</evidence>
<dbReference type="InterPro" id="IPR050465">
    <property type="entry name" value="UPF0194_transport"/>
</dbReference>
<dbReference type="Gene3D" id="2.40.30.170">
    <property type="match status" value="1"/>
</dbReference>
<dbReference type="AlphaFoldDB" id="A0A831RZH5"/>
<evidence type="ECO:0000256" key="4">
    <source>
        <dbReference type="ARBA" id="ARBA00022764"/>
    </source>
</evidence>
<sequence length="340" mass="37099">MKKLIPLVLVLLIGGGIFAWYKYQPQTSDSSKLALYGNIDIREAQLTFNASEHVDSILVEEGEHVTRGQLLAVLHQELLKSQVAQAQAQVEAKQQLLAKLQAGSRKEEIDKAKAELEAAQARAKSAHDTWQRLQRLIGKKLASREEVETARSNANAAQAQVEAAHAALKLLEAGPRKEDIAAAEAELKAAEAALQLARQNLAHTELHAPADGIIRTRILEPGDMASPLKPALTLAFANPVWVRAYLPETRLGKVKPGMKASITSDSYPGKTYPGWVGYISPTAEFTPKNVETPELRTRLVYQIRVFACNPQEELRLGMPATVNIDLTSPAGATDLPDCNK</sequence>
<dbReference type="InterPro" id="IPR058792">
    <property type="entry name" value="Beta-barrel_RND_2"/>
</dbReference>
<evidence type="ECO:0000256" key="2">
    <source>
        <dbReference type="ARBA" id="ARBA00010602"/>
    </source>
</evidence>
<keyword evidence="3" id="KW-0732">Signal</keyword>
<dbReference type="Pfam" id="PF25881">
    <property type="entry name" value="HH_YBHG"/>
    <property type="match status" value="1"/>
</dbReference>
<dbReference type="GO" id="GO:0042597">
    <property type="term" value="C:periplasmic space"/>
    <property type="evidence" value="ECO:0007669"/>
    <property type="project" value="UniProtKB-SubCell"/>
</dbReference>
<gene>
    <name evidence="9" type="ORF">ENJ12_12995</name>
</gene>
<dbReference type="PANTHER" id="PTHR32347:SF29">
    <property type="entry name" value="UPF0194 MEMBRANE PROTEIN YBHG"/>
    <property type="match status" value="1"/>
</dbReference>
<evidence type="ECO:0000313" key="9">
    <source>
        <dbReference type="EMBL" id="HEC07765.1"/>
    </source>
</evidence>
<dbReference type="EMBL" id="DRLF01000451">
    <property type="protein sequence ID" value="HEC07765.1"/>
    <property type="molecule type" value="Genomic_DNA"/>
</dbReference>
<evidence type="ECO:0000259" key="7">
    <source>
        <dbReference type="Pfam" id="PF25881"/>
    </source>
</evidence>
<evidence type="ECO:0000256" key="6">
    <source>
        <dbReference type="SAM" id="Coils"/>
    </source>
</evidence>
<comment type="similarity">
    <text evidence="2">Belongs to the UPF0194 family.</text>
</comment>
<evidence type="ECO:0000256" key="3">
    <source>
        <dbReference type="ARBA" id="ARBA00022729"/>
    </source>
</evidence>
<evidence type="ECO:0000259" key="8">
    <source>
        <dbReference type="Pfam" id="PF25954"/>
    </source>
</evidence>
<dbReference type="SUPFAM" id="SSF111369">
    <property type="entry name" value="HlyD-like secretion proteins"/>
    <property type="match status" value="3"/>
</dbReference>
<dbReference type="Proteomes" id="UP000886339">
    <property type="component" value="Unassembled WGS sequence"/>
</dbReference>
<proteinExistence type="inferred from homology"/>
<comment type="caution">
    <text evidence="9">The sequence shown here is derived from an EMBL/GenBank/DDBJ whole genome shotgun (WGS) entry which is preliminary data.</text>
</comment>
<keyword evidence="4" id="KW-0574">Periplasm</keyword>
<dbReference type="Gene3D" id="1.10.287.470">
    <property type="entry name" value="Helix hairpin bin"/>
    <property type="match status" value="1"/>
</dbReference>
<organism evidence="9">
    <name type="scientific">Thiolapillus brandeum</name>
    <dbReference type="NCBI Taxonomy" id="1076588"/>
    <lineage>
        <taxon>Bacteria</taxon>
        <taxon>Pseudomonadati</taxon>
        <taxon>Pseudomonadota</taxon>
        <taxon>Gammaproteobacteria</taxon>
        <taxon>Chromatiales</taxon>
        <taxon>Sedimenticolaceae</taxon>
        <taxon>Thiolapillus</taxon>
    </lineage>
</organism>
<reference evidence="9" key="1">
    <citation type="journal article" date="2020" name="mSystems">
        <title>Genome- and Community-Level Interaction Insights into Carbon Utilization and Element Cycling Functions of Hydrothermarchaeota in Hydrothermal Sediment.</title>
        <authorList>
            <person name="Zhou Z."/>
            <person name="Liu Y."/>
            <person name="Xu W."/>
            <person name="Pan J."/>
            <person name="Luo Z.H."/>
            <person name="Li M."/>
        </authorList>
    </citation>
    <scope>NUCLEOTIDE SEQUENCE [LARGE SCALE GENOMIC DNA]</scope>
    <source>
        <strain evidence="9">HyVt-458</strain>
    </source>
</reference>
<dbReference type="InterPro" id="IPR059052">
    <property type="entry name" value="HH_YbhG-like"/>
</dbReference>
<feature type="coiled-coil region" evidence="6">
    <location>
        <begin position="76"/>
        <end position="207"/>
    </location>
</feature>
<protein>
    <submittedName>
        <fullName evidence="9">HlyD family efflux transporter periplasmic adaptor subunit</fullName>
    </submittedName>
</protein>
<feature type="domain" description="CusB-like beta-barrel" evidence="8">
    <location>
        <begin position="239"/>
        <end position="325"/>
    </location>
</feature>
<accession>A0A831RZH5</accession>
<name>A0A831RZH5_9GAMM</name>
<evidence type="ECO:0000256" key="5">
    <source>
        <dbReference type="ARBA" id="ARBA00023054"/>
    </source>
</evidence>